<evidence type="ECO:0000256" key="1">
    <source>
        <dbReference type="ARBA" id="ARBA00022801"/>
    </source>
</evidence>
<dbReference type="PROSITE" id="PS50263">
    <property type="entry name" value="CN_HYDROLASE"/>
    <property type="match status" value="1"/>
</dbReference>
<dbReference type="PANTHER" id="PTHR43674:SF2">
    <property type="entry name" value="BETA-UREIDOPROPIONASE"/>
    <property type="match status" value="1"/>
</dbReference>
<dbReference type="STRING" id="1297617.IB211_00618c"/>
<sequence length="304" mass="34028">MKHVMKISTVAFHAIWGKEELNLQRMLDYIELAAGEGSNLVVFPEMALTGYDDKKEQPKAEKMQVLQAETVPGPSSQRIAEAARKFGLYVAFGLPERDRWDPGAVYNSACVCGPEGILGVYRKIHLAYPEPHWAIRGRDPFLFQTPWGPIGVGICYDSYCFPELMRYYAAKGCRVYLNLSAHAKCHGTALGNASLVSASIVDHIYVVTSNLAGKDLFNVFWGGASIIGPSMNFWEAEYYAGYPFTDPRAIQNRMYTATVDLSLANLQIFGKNPTLGGASDFRPALYKAWMEELLEDPRYQEERK</sequence>
<dbReference type="SUPFAM" id="SSF56317">
    <property type="entry name" value="Carbon-nitrogen hydrolase"/>
    <property type="match status" value="1"/>
</dbReference>
<dbReference type="AlphaFoldDB" id="A0A0S2W0Y2"/>
<dbReference type="RefSeq" id="WP_058117055.1">
    <property type="nucleotide sequence ID" value="NZ_CP011307.1"/>
</dbReference>
<dbReference type="GO" id="GO:0047588">
    <property type="term" value="F:5-aminopentanamidase activity"/>
    <property type="evidence" value="ECO:0007669"/>
    <property type="project" value="UniProtKB-EC"/>
</dbReference>
<feature type="domain" description="CN hydrolase" evidence="2">
    <location>
        <begin position="5"/>
        <end position="261"/>
    </location>
</feature>
<name>A0A0S2W0Y2_9FIRM</name>
<gene>
    <name evidence="3" type="ORF">IB211_00618c</name>
</gene>
<keyword evidence="1 3" id="KW-0378">Hydrolase</keyword>
<protein>
    <submittedName>
        <fullName evidence="3">5-aminopentanamidase</fullName>
        <ecNumber evidence="3">3.5.1.30</ecNumber>
    </submittedName>
</protein>
<dbReference type="KEGG" id="ibu:IB211_00618c"/>
<dbReference type="PATRIC" id="fig|1297617.4.peg.627"/>
<evidence type="ECO:0000313" key="4">
    <source>
        <dbReference type="Proteomes" id="UP000064844"/>
    </source>
</evidence>
<dbReference type="eggNOG" id="COG0388">
    <property type="taxonomic scope" value="Bacteria"/>
</dbReference>
<dbReference type="Pfam" id="PF00795">
    <property type="entry name" value="CN_hydrolase"/>
    <property type="match status" value="1"/>
</dbReference>
<dbReference type="EC" id="3.5.1.30" evidence="3"/>
<dbReference type="InterPro" id="IPR036526">
    <property type="entry name" value="C-N_Hydrolase_sf"/>
</dbReference>
<evidence type="ECO:0000313" key="3">
    <source>
        <dbReference type="EMBL" id="ALP93013.1"/>
    </source>
</evidence>
<dbReference type="EMBL" id="CP011307">
    <property type="protein sequence ID" value="ALP93013.1"/>
    <property type="molecule type" value="Genomic_DNA"/>
</dbReference>
<dbReference type="Gene3D" id="3.60.110.10">
    <property type="entry name" value="Carbon-nitrogen hydrolase"/>
    <property type="match status" value="1"/>
</dbReference>
<dbReference type="PANTHER" id="PTHR43674">
    <property type="entry name" value="NITRILASE C965.09-RELATED"/>
    <property type="match status" value="1"/>
</dbReference>
<dbReference type="CDD" id="cd07197">
    <property type="entry name" value="nitrilase"/>
    <property type="match status" value="1"/>
</dbReference>
<dbReference type="Proteomes" id="UP000064844">
    <property type="component" value="Chromosome"/>
</dbReference>
<dbReference type="InterPro" id="IPR003010">
    <property type="entry name" value="C-N_Hydrolase"/>
</dbReference>
<evidence type="ECO:0000259" key="2">
    <source>
        <dbReference type="PROSITE" id="PS50263"/>
    </source>
</evidence>
<dbReference type="InterPro" id="IPR050345">
    <property type="entry name" value="Aliph_Amidase/BUP"/>
</dbReference>
<reference evidence="4" key="2">
    <citation type="submission" date="2015-04" db="EMBL/GenBank/DDBJ databases">
        <title>A butyrogenic pathway from the amino acid lysine in a human gut commensal.</title>
        <authorList>
            <person name="de Vos W.M."/>
            <person name="Bui N.T.P."/>
            <person name="Plugge C.M."/>
            <person name="Ritari J."/>
        </authorList>
    </citation>
    <scope>NUCLEOTIDE SEQUENCE [LARGE SCALE GENOMIC DNA]</scope>
    <source>
        <strain evidence="4">AF211</strain>
    </source>
</reference>
<organism evidence="3 4">
    <name type="scientific">Intestinimonas butyriciproducens</name>
    <dbReference type="NCBI Taxonomy" id="1297617"/>
    <lineage>
        <taxon>Bacteria</taxon>
        <taxon>Bacillati</taxon>
        <taxon>Bacillota</taxon>
        <taxon>Clostridia</taxon>
        <taxon>Eubacteriales</taxon>
        <taxon>Intestinimonas</taxon>
    </lineage>
</organism>
<accession>A0A0S2W0Y2</accession>
<keyword evidence="4" id="KW-1185">Reference proteome</keyword>
<reference evidence="3 4" key="1">
    <citation type="journal article" date="2015" name="Nat. Commun.">
        <title>Production of butyrate from lysine and the Amadori product fructoselysine by a human gut commensal.</title>
        <authorList>
            <person name="Bui T.P."/>
            <person name="Ritari J."/>
            <person name="Boeren S."/>
            <person name="de Waard P."/>
            <person name="Plugge C.M."/>
            <person name="de Vos W.M."/>
        </authorList>
    </citation>
    <scope>NUCLEOTIDE SEQUENCE [LARGE SCALE GENOMIC DNA]</scope>
    <source>
        <strain evidence="3 4">AF211</strain>
    </source>
</reference>
<proteinExistence type="predicted"/>